<dbReference type="EMBL" id="BART01006559">
    <property type="protein sequence ID" value="GAG65758.1"/>
    <property type="molecule type" value="Genomic_DNA"/>
</dbReference>
<dbReference type="InterPro" id="IPR051675">
    <property type="entry name" value="Endo/Exo/Phosphatase_dom_1"/>
</dbReference>
<reference evidence="1" key="1">
    <citation type="journal article" date="2014" name="Front. Microbiol.">
        <title>High frequency of phylogenetically diverse reductive dehalogenase-homologous genes in deep subseafloor sedimentary metagenomes.</title>
        <authorList>
            <person name="Kawai M."/>
            <person name="Futagami T."/>
            <person name="Toyoda A."/>
            <person name="Takaki Y."/>
            <person name="Nishi S."/>
            <person name="Hori S."/>
            <person name="Arai W."/>
            <person name="Tsubouchi T."/>
            <person name="Morono Y."/>
            <person name="Uchiyama I."/>
            <person name="Ito T."/>
            <person name="Fujiyama A."/>
            <person name="Inagaki F."/>
            <person name="Takami H."/>
        </authorList>
    </citation>
    <scope>NUCLEOTIDE SEQUENCE</scope>
    <source>
        <strain evidence="1">Expedition CK06-06</strain>
    </source>
</reference>
<protein>
    <recommendedName>
        <fullName evidence="2">Helix-hairpin-helix DNA-binding motif class 1 domain-containing protein</fullName>
    </recommendedName>
</protein>
<dbReference type="GO" id="GO:0015627">
    <property type="term" value="C:type II protein secretion system complex"/>
    <property type="evidence" value="ECO:0007669"/>
    <property type="project" value="TreeGrafter"/>
</dbReference>
<dbReference type="InterPro" id="IPR010994">
    <property type="entry name" value="RuvA_2-like"/>
</dbReference>
<dbReference type="GO" id="GO:0015628">
    <property type="term" value="P:protein secretion by the type II secretion system"/>
    <property type="evidence" value="ECO:0007669"/>
    <property type="project" value="TreeGrafter"/>
</dbReference>
<dbReference type="AlphaFoldDB" id="X0ZZ70"/>
<dbReference type="PANTHER" id="PTHR21180:SF32">
    <property type="entry name" value="ENDONUCLEASE_EXONUCLEASE_PHOSPHATASE FAMILY DOMAIN-CONTAINING PROTEIN 1"/>
    <property type="match status" value="1"/>
</dbReference>
<dbReference type="Pfam" id="PF12836">
    <property type="entry name" value="HHH_3"/>
    <property type="match status" value="1"/>
</dbReference>
<dbReference type="PANTHER" id="PTHR21180">
    <property type="entry name" value="ENDONUCLEASE/EXONUCLEASE/PHOSPHATASE FAMILY DOMAIN-CONTAINING PROTEIN 1"/>
    <property type="match status" value="1"/>
</dbReference>
<dbReference type="Gene3D" id="1.10.150.280">
    <property type="entry name" value="AF1531-like domain"/>
    <property type="match status" value="1"/>
</dbReference>
<proteinExistence type="predicted"/>
<dbReference type="NCBIfam" id="TIGR00426">
    <property type="entry name" value="competence protein ComEA helix-hairpin-helix repeat region"/>
    <property type="match status" value="1"/>
</dbReference>
<evidence type="ECO:0008006" key="2">
    <source>
        <dbReference type="Google" id="ProtNLM"/>
    </source>
</evidence>
<feature type="non-terminal residue" evidence="1">
    <location>
        <position position="1"/>
    </location>
</feature>
<dbReference type="InterPro" id="IPR004509">
    <property type="entry name" value="Competence_ComEA_HhH"/>
</dbReference>
<name>X0ZZ70_9ZZZZ</name>
<sequence length="90" mass="9810">AVLIGLVGSINGYAGDVEKININTASAEELTQLKGIGSSHAAGIIEFREKNGPFKKPQDLVQVPRIGQKTFEKNKDLIIVQKPRKKKAKK</sequence>
<accession>X0ZZ70</accession>
<evidence type="ECO:0000313" key="1">
    <source>
        <dbReference type="EMBL" id="GAG65758.1"/>
    </source>
</evidence>
<comment type="caution">
    <text evidence="1">The sequence shown here is derived from an EMBL/GenBank/DDBJ whole genome shotgun (WGS) entry which is preliminary data.</text>
</comment>
<organism evidence="1">
    <name type="scientific">marine sediment metagenome</name>
    <dbReference type="NCBI Taxonomy" id="412755"/>
    <lineage>
        <taxon>unclassified sequences</taxon>
        <taxon>metagenomes</taxon>
        <taxon>ecological metagenomes</taxon>
    </lineage>
</organism>
<dbReference type="SUPFAM" id="SSF47781">
    <property type="entry name" value="RuvA domain 2-like"/>
    <property type="match status" value="1"/>
</dbReference>
<gene>
    <name evidence="1" type="ORF">S01H4_14963</name>
</gene>